<evidence type="ECO:0000256" key="1">
    <source>
        <dbReference type="ARBA" id="ARBA00006040"/>
    </source>
</evidence>
<evidence type="ECO:0000313" key="9">
    <source>
        <dbReference type="EMBL" id="UUR09033.1"/>
    </source>
</evidence>
<evidence type="ECO:0000256" key="3">
    <source>
        <dbReference type="ARBA" id="ARBA00022723"/>
    </source>
</evidence>
<dbReference type="Proteomes" id="UP000831921">
    <property type="component" value="Chromosome"/>
</dbReference>
<name>A0ABY5N149_9SPHN</name>
<organism evidence="9 10">
    <name type="scientific">Sphingomonas glaciei</name>
    <dbReference type="NCBI Taxonomy" id="2938948"/>
    <lineage>
        <taxon>Bacteria</taxon>
        <taxon>Pseudomonadati</taxon>
        <taxon>Pseudomonadota</taxon>
        <taxon>Alphaproteobacteria</taxon>
        <taxon>Sphingomonadales</taxon>
        <taxon>Sphingomonadaceae</taxon>
        <taxon>Sphingomonas</taxon>
    </lineage>
</organism>
<dbReference type="InterPro" id="IPR024077">
    <property type="entry name" value="Neurolysin/TOP_dom2"/>
</dbReference>
<dbReference type="InterPro" id="IPR045090">
    <property type="entry name" value="Pept_M3A_M3B"/>
</dbReference>
<dbReference type="InterPro" id="IPR001567">
    <property type="entry name" value="Pept_M3A_M3B_dom"/>
</dbReference>
<keyword evidence="10" id="KW-1185">Reference proteome</keyword>
<accession>A0ABY5N149</accession>
<evidence type="ECO:0000256" key="2">
    <source>
        <dbReference type="ARBA" id="ARBA00022670"/>
    </source>
</evidence>
<keyword evidence="3 7" id="KW-0479">Metal-binding</keyword>
<feature type="domain" description="Peptidase M3A/M3B catalytic" evidence="8">
    <location>
        <begin position="29"/>
        <end position="114"/>
    </location>
</feature>
<dbReference type="Gene3D" id="1.10.1370.10">
    <property type="entry name" value="Neurolysin, domain 3"/>
    <property type="match status" value="1"/>
</dbReference>
<keyword evidence="4 7" id="KW-0378">Hydrolase</keyword>
<gene>
    <name evidence="9" type="ORF">M1K48_05275</name>
</gene>
<keyword evidence="5 7" id="KW-0862">Zinc</keyword>
<evidence type="ECO:0000256" key="7">
    <source>
        <dbReference type="RuleBase" id="RU003435"/>
    </source>
</evidence>
<proteinExistence type="inferred from homology"/>
<dbReference type="PANTHER" id="PTHR11804">
    <property type="entry name" value="PROTEASE M3 THIMET OLIGOPEPTIDASE-RELATED"/>
    <property type="match status" value="1"/>
</dbReference>
<keyword evidence="6 7" id="KW-0482">Metalloprotease</keyword>
<sequence length="136" mass="15064">MPADFIAARKPGADGRITLRTDSADFVPVMTYARSSALRERFQREYAQVAYPQNDAVLREMIDTRQAFAKLIGRPDFATVDFEPRILNTPAKVEALLAEMAAAARPAAQSDYAKSSPCCARPIRRRARSTRGTMAI</sequence>
<evidence type="ECO:0000256" key="5">
    <source>
        <dbReference type="ARBA" id="ARBA00022833"/>
    </source>
</evidence>
<evidence type="ECO:0000313" key="10">
    <source>
        <dbReference type="Proteomes" id="UP000831921"/>
    </source>
</evidence>
<reference evidence="9 10" key="1">
    <citation type="submission" date="2022-05" db="EMBL/GenBank/DDBJ databases">
        <title>S8-45 Sphingomonas ultraviolaceadurans.</title>
        <authorList>
            <person name="Liu Y."/>
        </authorList>
    </citation>
    <scope>NUCLEOTIDE SEQUENCE [LARGE SCALE GENOMIC DNA]</scope>
    <source>
        <strain evidence="9 10">S8-45</strain>
    </source>
</reference>
<comment type="cofactor">
    <cofactor evidence="7">
        <name>Zn(2+)</name>
        <dbReference type="ChEBI" id="CHEBI:29105"/>
    </cofactor>
    <text evidence="7">Binds 1 zinc ion.</text>
</comment>
<keyword evidence="2 7" id="KW-0645">Protease</keyword>
<dbReference type="SUPFAM" id="SSF55486">
    <property type="entry name" value="Metalloproteases ('zincins'), catalytic domain"/>
    <property type="match status" value="1"/>
</dbReference>
<dbReference type="RefSeq" id="WP_257794168.1">
    <property type="nucleotide sequence ID" value="NZ_CP097253.1"/>
</dbReference>
<protein>
    <submittedName>
        <fullName evidence="9">M3 family metallopeptidase</fullName>
    </submittedName>
</protein>
<evidence type="ECO:0000256" key="6">
    <source>
        <dbReference type="ARBA" id="ARBA00023049"/>
    </source>
</evidence>
<dbReference type="PANTHER" id="PTHR11804:SF84">
    <property type="entry name" value="SACCHAROLYSIN"/>
    <property type="match status" value="1"/>
</dbReference>
<evidence type="ECO:0000256" key="4">
    <source>
        <dbReference type="ARBA" id="ARBA00022801"/>
    </source>
</evidence>
<evidence type="ECO:0000259" key="8">
    <source>
        <dbReference type="Pfam" id="PF01432"/>
    </source>
</evidence>
<dbReference type="EMBL" id="CP097253">
    <property type="protein sequence ID" value="UUR09033.1"/>
    <property type="molecule type" value="Genomic_DNA"/>
</dbReference>
<comment type="similarity">
    <text evidence="1 7">Belongs to the peptidase M3 family.</text>
</comment>
<dbReference type="Pfam" id="PF01432">
    <property type="entry name" value="Peptidase_M3"/>
    <property type="match status" value="1"/>
</dbReference>